<dbReference type="SUPFAM" id="SSF51338">
    <property type="entry name" value="Composite domain of metallo-dependent hydrolases"/>
    <property type="match status" value="1"/>
</dbReference>
<evidence type="ECO:0000313" key="4">
    <source>
        <dbReference type="Proteomes" id="UP000289437"/>
    </source>
</evidence>
<dbReference type="InterPro" id="IPR032466">
    <property type="entry name" value="Metal_Hydrolase"/>
</dbReference>
<organism evidence="3 4">
    <name type="scientific">Granulicella sibirica</name>
    <dbReference type="NCBI Taxonomy" id="2479048"/>
    <lineage>
        <taxon>Bacteria</taxon>
        <taxon>Pseudomonadati</taxon>
        <taxon>Acidobacteriota</taxon>
        <taxon>Terriglobia</taxon>
        <taxon>Terriglobales</taxon>
        <taxon>Acidobacteriaceae</taxon>
        <taxon>Granulicella</taxon>
    </lineage>
</organism>
<feature type="domain" description="Amidohydrolase-related" evidence="2">
    <location>
        <begin position="217"/>
        <end position="395"/>
    </location>
</feature>
<keyword evidence="4" id="KW-1185">Reference proteome</keyword>
<evidence type="ECO:0000259" key="2">
    <source>
        <dbReference type="Pfam" id="PF01979"/>
    </source>
</evidence>
<proteinExistence type="predicted"/>
<dbReference type="Proteomes" id="UP000289437">
    <property type="component" value="Unassembled WGS sequence"/>
</dbReference>
<dbReference type="InterPro" id="IPR050287">
    <property type="entry name" value="MTA/SAH_deaminase"/>
</dbReference>
<gene>
    <name evidence="3" type="ORF">GRAN_3673</name>
</gene>
<dbReference type="RefSeq" id="WP_128914336.1">
    <property type="nucleotide sequence ID" value="NZ_RDSM01000003.1"/>
</dbReference>
<keyword evidence="1" id="KW-0378">Hydrolase</keyword>
<dbReference type="InterPro" id="IPR011059">
    <property type="entry name" value="Metal-dep_hydrolase_composite"/>
</dbReference>
<sequence length="456" mass="47014">MIFRSLVGLLLVGVPVPCVAQRVALRGTVVMASGPVVQGTVLIDGSRIVAAGADVKVPAGVKVVETGGIIYPGLIDLHDHVTWNALGRWSAGVKSGARYDWQQMPEYQMALGVPHMKMVAEGNGCAAERYAEVKSLVGGATSQAGLSPRDLTEPGMTVAPESVPAHCLGGWVRELGVASRLDGGETLRYEVFPLGLDQVQVTMLAGGLKDGTIKAAMFHIAEGDAQNASARREFGMLKARGLLVPGVSIIHGVALSEANFADMAKAHVGLVWSPRSNFELYGSTANVAGAKRAGVTMAIAPDWSPTGSDGMLEELKYAATWNATQDSPPFTDRELFEMATRNAAGLGGIGAQTGEIAVGKRADLLVLMSADGDPYGALVHASVGDAAMVMVDGAAVYGDAGLMKQVRGGAGAALLSVCGRAKELGVGSDAWTATVAELTAGLGRWGAGLSGLGHCR</sequence>
<evidence type="ECO:0000313" key="3">
    <source>
        <dbReference type="EMBL" id="RXH54569.1"/>
    </source>
</evidence>
<reference evidence="4" key="2">
    <citation type="submission" date="2019-02" db="EMBL/GenBank/DDBJ databases">
        <title>Granulicella sibirica sp. nov., a psychrotolerant acidobacterium isolated from an organic soil layer in forested tundra, West Siberia.</title>
        <authorList>
            <person name="Oshkin I.Y."/>
            <person name="Kulichevskaya I.S."/>
            <person name="Rijpstra W.I.C."/>
            <person name="Sinninghe Damste J.S."/>
            <person name="Rakitin A.L."/>
            <person name="Ravin N.V."/>
            <person name="Dedysh S.N."/>
        </authorList>
    </citation>
    <scope>NUCLEOTIDE SEQUENCE [LARGE SCALE GENOMIC DNA]</scope>
    <source>
        <strain evidence="4">AF10</strain>
    </source>
</reference>
<dbReference type="PANTHER" id="PTHR43794">
    <property type="entry name" value="AMINOHYDROLASE SSNA-RELATED"/>
    <property type="match status" value="1"/>
</dbReference>
<dbReference type="SUPFAM" id="SSF51556">
    <property type="entry name" value="Metallo-dependent hydrolases"/>
    <property type="match status" value="1"/>
</dbReference>
<dbReference type="Pfam" id="PF01979">
    <property type="entry name" value="Amidohydro_1"/>
    <property type="match status" value="1"/>
</dbReference>
<dbReference type="Gene3D" id="3.20.20.140">
    <property type="entry name" value="Metal-dependent hydrolases"/>
    <property type="match status" value="1"/>
</dbReference>
<dbReference type="OrthoDB" id="9782972at2"/>
<dbReference type="InterPro" id="IPR006680">
    <property type="entry name" value="Amidohydro-rel"/>
</dbReference>
<dbReference type="PANTHER" id="PTHR43794:SF11">
    <property type="entry name" value="AMIDOHYDROLASE-RELATED DOMAIN-CONTAINING PROTEIN"/>
    <property type="match status" value="1"/>
</dbReference>
<dbReference type="AlphaFoldDB" id="A0A4Q0SYI4"/>
<dbReference type="Gene3D" id="2.30.40.10">
    <property type="entry name" value="Urease, subunit C, domain 1"/>
    <property type="match status" value="1"/>
</dbReference>
<evidence type="ECO:0000256" key="1">
    <source>
        <dbReference type="ARBA" id="ARBA00022801"/>
    </source>
</evidence>
<dbReference type="GO" id="GO:0016810">
    <property type="term" value="F:hydrolase activity, acting on carbon-nitrogen (but not peptide) bonds"/>
    <property type="evidence" value="ECO:0007669"/>
    <property type="project" value="InterPro"/>
</dbReference>
<protein>
    <submittedName>
        <fullName evidence="3">S-adenosylhomocysteine deaminase</fullName>
    </submittedName>
</protein>
<reference evidence="3 4" key="1">
    <citation type="submission" date="2018-11" db="EMBL/GenBank/DDBJ databases">
        <authorList>
            <person name="Mardanov A.V."/>
            <person name="Ravin N.V."/>
            <person name="Dedysh S.N."/>
        </authorList>
    </citation>
    <scope>NUCLEOTIDE SEQUENCE [LARGE SCALE GENOMIC DNA]</scope>
    <source>
        <strain evidence="3 4">AF10</strain>
    </source>
</reference>
<dbReference type="EMBL" id="RDSM01000003">
    <property type="protein sequence ID" value="RXH54569.1"/>
    <property type="molecule type" value="Genomic_DNA"/>
</dbReference>
<comment type="caution">
    <text evidence="3">The sequence shown here is derived from an EMBL/GenBank/DDBJ whole genome shotgun (WGS) entry which is preliminary data.</text>
</comment>
<name>A0A4Q0SYI4_9BACT</name>
<accession>A0A4Q0SYI4</accession>